<evidence type="ECO:0000313" key="1">
    <source>
        <dbReference type="EMBL" id="VAX09044.1"/>
    </source>
</evidence>
<proteinExistence type="predicted"/>
<sequence>MLLYTGTHVKIAISVNSNTINIMALQINGLSCE</sequence>
<name>A0A3B1BAN5_9ZZZZ</name>
<gene>
    <name evidence="1" type="ORF">MNBD_GAMMA25-114</name>
</gene>
<reference evidence="1" key="1">
    <citation type="submission" date="2018-06" db="EMBL/GenBank/DDBJ databases">
        <authorList>
            <person name="Zhirakovskaya E."/>
        </authorList>
    </citation>
    <scope>NUCLEOTIDE SEQUENCE</scope>
</reference>
<dbReference type="EMBL" id="UOFY01000031">
    <property type="protein sequence ID" value="VAX09044.1"/>
    <property type="molecule type" value="Genomic_DNA"/>
</dbReference>
<organism evidence="1">
    <name type="scientific">hydrothermal vent metagenome</name>
    <dbReference type="NCBI Taxonomy" id="652676"/>
    <lineage>
        <taxon>unclassified sequences</taxon>
        <taxon>metagenomes</taxon>
        <taxon>ecological metagenomes</taxon>
    </lineage>
</organism>
<accession>A0A3B1BAN5</accession>
<dbReference type="AlphaFoldDB" id="A0A3B1BAN5"/>
<protein>
    <submittedName>
        <fullName evidence="1">Uncharacterized protein</fullName>
    </submittedName>
</protein>